<name>A0A426ZCV9_ENSVE</name>
<comment type="caution">
    <text evidence="1">The sequence shown here is derived from an EMBL/GenBank/DDBJ whole genome shotgun (WGS) entry which is preliminary data.</text>
</comment>
<evidence type="ECO:0000313" key="2">
    <source>
        <dbReference type="Proteomes" id="UP000287651"/>
    </source>
</evidence>
<proteinExistence type="predicted"/>
<dbReference type="EMBL" id="AMZH03007230">
    <property type="protein sequence ID" value="RRT61835.1"/>
    <property type="molecule type" value="Genomic_DNA"/>
</dbReference>
<organism evidence="1 2">
    <name type="scientific">Ensete ventricosum</name>
    <name type="common">Abyssinian banana</name>
    <name type="synonym">Musa ensete</name>
    <dbReference type="NCBI Taxonomy" id="4639"/>
    <lineage>
        <taxon>Eukaryota</taxon>
        <taxon>Viridiplantae</taxon>
        <taxon>Streptophyta</taxon>
        <taxon>Embryophyta</taxon>
        <taxon>Tracheophyta</taxon>
        <taxon>Spermatophyta</taxon>
        <taxon>Magnoliopsida</taxon>
        <taxon>Liliopsida</taxon>
        <taxon>Zingiberales</taxon>
        <taxon>Musaceae</taxon>
        <taxon>Ensete</taxon>
    </lineage>
</organism>
<sequence length="109" mass="11369">MARLPVGEVANKGQPLAASCIQGRPPTRGSRLGKPLVGTVPALMSGCLLAGWPHKVMRHVNTVAAWASTATRGRQQLLVVGNLGAEALPMLTTPAHKGDHPRAEAAMVH</sequence>
<accession>A0A426ZCV9</accession>
<reference evidence="1 2" key="1">
    <citation type="journal article" date="2014" name="Agronomy (Basel)">
        <title>A Draft Genome Sequence for Ensete ventricosum, the Drought-Tolerant Tree Against Hunger.</title>
        <authorList>
            <person name="Harrison J."/>
            <person name="Moore K.A."/>
            <person name="Paszkiewicz K."/>
            <person name="Jones T."/>
            <person name="Grant M."/>
            <person name="Ambacheew D."/>
            <person name="Muzemil S."/>
            <person name="Studholme D.J."/>
        </authorList>
    </citation>
    <scope>NUCLEOTIDE SEQUENCE [LARGE SCALE GENOMIC DNA]</scope>
</reference>
<evidence type="ECO:0000313" key="1">
    <source>
        <dbReference type="EMBL" id="RRT61835.1"/>
    </source>
</evidence>
<dbReference type="AlphaFoldDB" id="A0A426ZCV9"/>
<dbReference type="Proteomes" id="UP000287651">
    <property type="component" value="Unassembled WGS sequence"/>
</dbReference>
<gene>
    <name evidence="1" type="ORF">B296_00018041</name>
</gene>
<protein>
    <submittedName>
        <fullName evidence="1">Uncharacterized protein</fullName>
    </submittedName>
</protein>